<reference evidence="1" key="1">
    <citation type="journal article" date="2015" name="Proc. Natl. Acad. Sci. U.S.A.">
        <title>Networks of energetic and metabolic interactions define dynamics in microbial communities.</title>
        <authorList>
            <person name="Embree M."/>
            <person name="Liu J.K."/>
            <person name="Al-Bassam M.M."/>
            <person name="Zengler K."/>
        </authorList>
    </citation>
    <scope>NUCLEOTIDE SEQUENCE</scope>
</reference>
<dbReference type="AlphaFoldDB" id="A0A0W8F5S3"/>
<protein>
    <submittedName>
        <fullName evidence="1">Uncharacterized protein</fullName>
    </submittedName>
</protein>
<dbReference type="EMBL" id="LNQE01001506">
    <property type="protein sequence ID" value="KUG16235.1"/>
    <property type="molecule type" value="Genomic_DNA"/>
</dbReference>
<accession>A0A0W8F5S3</accession>
<comment type="caution">
    <text evidence="1">The sequence shown here is derived from an EMBL/GenBank/DDBJ whole genome shotgun (WGS) entry which is preliminary data.</text>
</comment>
<sequence>MAEAEEIDRKISVIESCELEYDLHKNIEIMKSGRRKMNAI</sequence>
<evidence type="ECO:0000313" key="1">
    <source>
        <dbReference type="EMBL" id="KUG16235.1"/>
    </source>
</evidence>
<proteinExistence type="predicted"/>
<gene>
    <name evidence="1" type="ORF">ASZ90_014086</name>
</gene>
<name>A0A0W8F5S3_9ZZZZ</name>
<organism evidence="1">
    <name type="scientific">hydrocarbon metagenome</name>
    <dbReference type="NCBI Taxonomy" id="938273"/>
    <lineage>
        <taxon>unclassified sequences</taxon>
        <taxon>metagenomes</taxon>
        <taxon>ecological metagenomes</taxon>
    </lineage>
</organism>